<keyword evidence="2" id="KW-1185">Reference proteome</keyword>
<organism evidence="1 2">
    <name type="scientific">Flavobacterium urocaniciphilum</name>
    <dbReference type="NCBI Taxonomy" id="1299341"/>
    <lineage>
        <taxon>Bacteria</taxon>
        <taxon>Pseudomonadati</taxon>
        <taxon>Bacteroidota</taxon>
        <taxon>Flavobacteriia</taxon>
        <taxon>Flavobacteriales</taxon>
        <taxon>Flavobacteriaceae</taxon>
        <taxon>Flavobacterium</taxon>
    </lineage>
</organism>
<gene>
    <name evidence="1" type="ORF">SAMN05444005_10972</name>
</gene>
<dbReference type="OrthoDB" id="912496at2"/>
<evidence type="ECO:0000313" key="1">
    <source>
        <dbReference type="EMBL" id="SEQ20246.1"/>
    </source>
</evidence>
<proteinExistence type="predicted"/>
<dbReference type="RefSeq" id="WP_091470086.1">
    <property type="nucleotide sequence ID" value="NZ_FOEI01000009.1"/>
</dbReference>
<dbReference type="EMBL" id="FOEI01000009">
    <property type="protein sequence ID" value="SEQ20246.1"/>
    <property type="molecule type" value="Genomic_DNA"/>
</dbReference>
<protein>
    <submittedName>
        <fullName evidence="1">Uncharacterized protein</fullName>
    </submittedName>
</protein>
<reference evidence="1 2" key="1">
    <citation type="submission" date="2016-10" db="EMBL/GenBank/DDBJ databases">
        <authorList>
            <person name="de Groot N.N."/>
        </authorList>
    </citation>
    <scope>NUCLEOTIDE SEQUENCE [LARGE SCALE GENOMIC DNA]</scope>
    <source>
        <strain evidence="1 2">DSM 27078</strain>
    </source>
</reference>
<sequence length="475" mass="55049">MFKKILIVTLFCVFKVNSQKLISEINIKIPKKSESFQINDEESKNVLLYFDNKEVVSAFKLNENLAVVDSIKTNKGDQKIESIIGYAKNESTYYTYWSSKDDKLFYVLSYDFDKKESNVTPLNFNIEKEKVINRITIQNKFYIVTVTKKTNNINFYCFTNKSFTKKTIDLSEHVFYDYLNQQVSFYDLCTKSSLTQSSHIQNVSEDNPASLTFASFEKKSYVKDNSIIFTFDTNKEYTQLLKINLDNFQPEYKLFSQPFFAKPEGSESSDVSNSFFVNDLLIQFKTNYSILSVSVKDFNKNEIKNFKIMLDKEIDFKNSDIIQEKLSIKNTRILDKSNQLLRKMTFANPAISCYLENDTYYLTLGSVSEVQNNNAMYGGMFGVAGVLLSYALTSNYTMNNINSYNNRIVVYINCLFDKSFNHLEGEKKQLAFDKLRLFISNSKLENTVAFKLGNELIYGGSNPSNKYVFYSFKNN</sequence>
<dbReference type="AlphaFoldDB" id="A0A1H9E3D8"/>
<dbReference type="STRING" id="1299341.SAMN05444005_10972"/>
<accession>A0A1H9E3D8</accession>
<name>A0A1H9E3D8_9FLAO</name>
<evidence type="ECO:0000313" key="2">
    <source>
        <dbReference type="Proteomes" id="UP000198648"/>
    </source>
</evidence>
<dbReference type="Proteomes" id="UP000198648">
    <property type="component" value="Unassembled WGS sequence"/>
</dbReference>